<dbReference type="GO" id="GO:0005634">
    <property type="term" value="C:nucleus"/>
    <property type="evidence" value="ECO:0007669"/>
    <property type="project" value="UniProtKB-SubCell"/>
</dbReference>
<evidence type="ECO:0000259" key="6">
    <source>
        <dbReference type="PROSITE" id="PS51032"/>
    </source>
</evidence>
<dbReference type="SMART" id="SM00380">
    <property type="entry name" value="AP2"/>
    <property type="match status" value="1"/>
</dbReference>
<sequence>MATKEAVAVLAPSPAAVVVKYRGVVMLPDGKWRAIIVNRDGESFDVGEYETAAAAALAHDRAILAILGPGTSATVLNFRAAFSDTELRFLRGHHAPTRPAGIVAMVRRSSNGSYDTELSQFAARAFDAHLDPELAHDVANFRLAHSEILDRLKENAAIAAGAQASPEMRAKAKLDAERQAFVQAAKNKATDKLWVESYHRRRQETGLTFEDENRWPLIIPAVDVRVDWFPGEELIYLPHGSSYVDEMIMRRDLIKNSEPDALMNDGFLI</sequence>
<dbReference type="InterPro" id="IPR001471">
    <property type="entry name" value="AP2/ERF_dom"/>
</dbReference>
<dbReference type="OrthoDB" id="644249at2759"/>
<keyword evidence="3" id="KW-0238">DNA-binding</keyword>
<dbReference type="GO" id="GO:0003700">
    <property type="term" value="F:DNA-binding transcription factor activity"/>
    <property type="evidence" value="ECO:0007669"/>
    <property type="project" value="InterPro"/>
</dbReference>
<proteinExistence type="predicted"/>
<keyword evidence="4" id="KW-0804">Transcription</keyword>
<evidence type="ECO:0000256" key="3">
    <source>
        <dbReference type="ARBA" id="ARBA00023125"/>
    </source>
</evidence>
<dbReference type="AlphaFoldDB" id="A0A835C4B8"/>
<comment type="subcellular location">
    <subcellularLocation>
        <location evidence="1">Nucleus</location>
    </subcellularLocation>
</comment>
<evidence type="ECO:0000256" key="5">
    <source>
        <dbReference type="ARBA" id="ARBA00023242"/>
    </source>
</evidence>
<accession>A0A835C4B8</accession>
<keyword evidence="2" id="KW-0805">Transcription regulation</keyword>
<evidence type="ECO:0000256" key="4">
    <source>
        <dbReference type="ARBA" id="ARBA00023163"/>
    </source>
</evidence>
<evidence type="ECO:0000313" key="8">
    <source>
        <dbReference type="Proteomes" id="UP000636709"/>
    </source>
</evidence>
<reference evidence="7" key="1">
    <citation type="submission" date="2020-07" db="EMBL/GenBank/DDBJ databases">
        <title>Genome sequence and genetic diversity analysis of an under-domesticated orphan crop, white fonio (Digitaria exilis).</title>
        <authorList>
            <person name="Bennetzen J.L."/>
            <person name="Chen S."/>
            <person name="Ma X."/>
            <person name="Wang X."/>
            <person name="Yssel A.E.J."/>
            <person name="Chaluvadi S.R."/>
            <person name="Johnson M."/>
            <person name="Gangashetty P."/>
            <person name="Hamidou F."/>
            <person name="Sanogo M.D."/>
            <person name="Zwaenepoel A."/>
            <person name="Wallace J."/>
            <person name="Van De Peer Y."/>
            <person name="Van Deynze A."/>
        </authorList>
    </citation>
    <scope>NUCLEOTIDE SEQUENCE</scope>
    <source>
        <tissue evidence="7">Leaves</tissue>
    </source>
</reference>
<dbReference type="SUPFAM" id="SSF54171">
    <property type="entry name" value="DNA-binding domain"/>
    <property type="match status" value="1"/>
</dbReference>
<name>A0A835C4B8_9POAL</name>
<evidence type="ECO:0000256" key="1">
    <source>
        <dbReference type="ARBA" id="ARBA00004123"/>
    </source>
</evidence>
<keyword evidence="8" id="KW-1185">Reference proteome</keyword>
<comment type="caution">
    <text evidence="7">The sequence shown here is derived from an EMBL/GenBank/DDBJ whole genome shotgun (WGS) entry which is preliminary data.</text>
</comment>
<organism evidence="7 8">
    <name type="scientific">Digitaria exilis</name>
    <dbReference type="NCBI Taxonomy" id="1010633"/>
    <lineage>
        <taxon>Eukaryota</taxon>
        <taxon>Viridiplantae</taxon>
        <taxon>Streptophyta</taxon>
        <taxon>Embryophyta</taxon>
        <taxon>Tracheophyta</taxon>
        <taxon>Spermatophyta</taxon>
        <taxon>Magnoliopsida</taxon>
        <taxon>Liliopsida</taxon>
        <taxon>Poales</taxon>
        <taxon>Poaceae</taxon>
        <taxon>PACMAD clade</taxon>
        <taxon>Panicoideae</taxon>
        <taxon>Panicodae</taxon>
        <taxon>Paniceae</taxon>
        <taxon>Anthephorinae</taxon>
        <taxon>Digitaria</taxon>
    </lineage>
</organism>
<dbReference type="EMBL" id="JACEFO010001695">
    <property type="protein sequence ID" value="KAF8720484.1"/>
    <property type="molecule type" value="Genomic_DNA"/>
</dbReference>
<protein>
    <recommendedName>
        <fullName evidence="6">AP2/ERF domain-containing protein</fullName>
    </recommendedName>
</protein>
<dbReference type="Gene3D" id="3.30.730.10">
    <property type="entry name" value="AP2/ERF domain"/>
    <property type="match status" value="1"/>
</dbReference>
<keyword evidence="5" id="KW-0539">Nucleus</keyword>
<feature type="domain" description="AP2/ERF" evidence="6">
    <location>
        <begin position="20"/>
        <end position="79"/>
    </location>
</feature>
<evidence type="ECO:0000313" key="7">
    <source>
        <dbReference type="EMBL" id="KAF8720484.1"/>
    </source>
</evidence>
<dbReference type="GO" id="GO:0003677">
    <property type="term" value="F:DNA binding"/>
    <property type="evidence" value="ECO:0007669"/>
    <property type="project" value="UniProtKB-KW"/>
</dbReference>
<dbReference type="Proteomes" id="UP000636709">
    <property type="component" value="Unassembled WGS sequence"/>
</dbReference>
<evidence type="ECO:0000256" key="2">
    <source>
        <dbReference type="ARBA" id="ARBA00023015"/>
    </source>
</evidence>
<dbReference type="InterPro" id="IPR036955">
    <property type="entry name" value="AP2/ERF_dom_sf"/>
</dbReference>
<dbReference type="InterPro" id="IPR016177">
    <property type="entry name" value="DNA-bd_dom_sf"/>
</dbReference>
<dbReference type="PROSITE" id="PS51032">
    <property type="entry name" value="AP2_ERF"/>
    <property type="match status" value="1"/>
</dbReference>
<gene>
    <name evidence="7" type="ORF">HU200_023729</name>
</gene>